<evidence type="ECO:0000256" key="5">
    <source>
        <dbReference type="ARBA" id="ARBA00023136"/>
    </source>
</evidence>
<feature type="transmembrane region" description="Helical" evidence="6">
    <location>
        <begin position="280"/>
        <end position="303"/>
    </location>
</feature>
<protein>
    <submittedName>
        <fullName evidence="9">ABC transporter permease</fullName>
    </submittedName>
</protein>
<evidence type="ECO:0000256" key="3">
    <source>
        <dbReference type="ARBA" id="ARBA00022692"/>
    </source>
</evidence>
<evidence type="ECO:0000313" key="9">
    <source>
        <dbReference type="EMBL" id="MFD2515334.1"/>
    </source>
</evidence>
<keyword evidence="3 6" id="KW-0812">Transmembrane</keyword>
<comment type="subcellular location">
    <subcellularLocation>
        <location evidence="1">Cell membrane</location>
        <topology evidence="1">Multi-pass membrane protein</topology>
    </subcellularLocation>
</comment>
<dbReference type="EMBL" id="JBHULU010000021">
    <property type="protein sequence ID" value="MFD2515334.1"/>
    <property type="molecule type" value="Genomic_DNA"/>
</dbReference>
<gene>
    <name evidence="9" type="ORF">ACFSRY_15785</name>
</gene>
<organism evidence="9 10">
    <name type="scientific">Pontibacter locisalis</name>
    <dbReference type="NCBI Taxonomy" id="1719035"/>
    <lineage>
        <taxon>Bacteria</taxon>
        <taxon>Pseudomonadati</taxon>
        <taxon>Bacteroidota</taxon>
        <taxon>Cytophagia</taxon>
        <taxon>Cytophagales</taxon>
        <taxon>Hymenobacteraceae</taxon>
        <taxon>Pontibacter</taxon>
    </lineage>
</organism>
<dbReference type="PANTHER" id="PTHR30572:SF18">
    <property type="entry name" value="ABC-TYPE MACROLIDE FAMILY EXPORT SYSTEM PERMEASE COMPONENT 2"/>
    <property type="match status" value="1"/>
</dbReference>
<name>A0ABW5IPR2_9BACT</name>
<feature type="transmembrane region" description="Helical" evidence="6">
    <location>
        <begin position="372"/>
        <end position="395"/>
    </location>
</feature>
<keyword evidence="2" id="KW-1003">Cell membrane</keyword>
<evidence type="ECO:0000256" key="2">
    <source>
        <dbReference type="ARBA" id="ARBA00022475"/>
    </source>
</evidence>
<dbReference type="RefSeq" id="WP_377509849.1">
    <property type="nucleotide sequence ID" value="NZ_JBHULU010000021.1"/>
</dbReference>
<feature type="domain" description="ABC3 transporter permease C-terminal" evidence="7">
    <location>
        <begin position="291"/>
        <end position="403"/>
    </location>
</feature>
<dbReference type="InterPro" id="IPR003838">
    <property type="entry name" value="ABC3_permease_C"/>
</dbReference>
<proteinExistence type="predicted"/>
<dbReference type="InterPro" id="IPR025857">
    <property type="entry name" value="MacB_PCD"/>
</dbReference>
<dbReference type="Pfam" id="PF02687">
    <property type="entry name" value="FtsX"/>
    <property type="match status" value="1"/>
</dbReference>
<dbReference type="PANTHER" id="PTHR30572">
    <property type="entry name" value="MEMBRANE COMPONENT OF TRANSPORTER-RELATED"/>
    <property type="match status" value="1"/>
</dbReference>
<evidence type="ECO:0000313" key="10">
    <source>
        <dbReference type="Proteomes" id="UP001597544"/>
    </source>
</evidence>
<comment type="caution">
    <text evidence="9">The sequence shown here is derived from an EMBL/GenBank/DDBJ whole genome shotgun (WGS) entry which is preliminary data.</text>
</comment>
<feature type="transmembrane region" description="Helical" evidence="6">
    <location>
        <begin position="339"/>
        <end position="360"/>
    </location>
</feature>
<reference evidence="10" key="1">
    <citation type="journal article" date="2019" name="Int. J. Syst. Evol. Microbiol.">
        <title>The Global Catalogue of Microorganisms (GCM) 10K type strain sequencing project: providing services to taxonomists for standard genome sequencing and annotation.</title>
        <authorList>
            <consortium name="The Broad Institute Genomics Platform"/>
            <consortium name="The Broad Institute Genome Sequencing Center for Infectious Disease"/>
            <person name="Wu L."/>
            <person name="Ma J."/>
        </authorList>
    </citation>
    <scope>NUCLEOTIDE SEQUENCE [LARGE SCALE GENOMIC DNA]</scope>
    <source>
        <strain evidence="10">KCTC 42498</strain>
    </source>
</reference>
<dbReference type="InterPro" id="IPR050250">
    <property type="entry name" value="Macrolide_Exporter_MacB"/>
</dbReference>
<evidence type="ECO:0000256" key="4">
    <source>
        <dbReference type="ARBA" id="ARBA00022989"/>
    </source>
</evidence>
<dbReference type="Proteomes" id="UP001597544">
    <property type="component" value="Unassembled WGS sequence"/>
</dbReference>
<sequence>MLKNYFKIAWKVLLRRKFFTFISLFGISFTLMVLMVATAMISHLFGPEAPESKTDRMLYVNRLKMIGDGYTMNTNPGYYVLDKYVLPLKTPQDVTVYTREYGYNAYVNNRKIELDVRFTDSNYWNVLDFNFIEGNPFTKGDVESIGRVAVINEATRQDYFGDKKALGEFIEIDRSKYKVVGVVDNVPATRMNTHADVWMPYTNLKEDYRQPMFGGSFEAIILAASPSDLPAIKQEFQAAFRNAPIVGPDASNYKEVFIHADTLVESYVRAIMRADGEVNLVLFFGWVSLGMLLFMLLPTVNLININISRIIERASEIGVRKAFGASSSTLVGQFLVENVILTFIGGFLGLLLAQGVLSLINSSGIIPHSSLAINLTIFAYSLVICLVFGIVSGVYPAYKMSRLHVVAALKGGER</sequence>
<feature type="domain" description="MacB-like periplasmic core" evidence="8">
    <location>
        <begin position="20"/>
        <end position="238"/>
    </location>
</feature>
<accession>A0ABW5IPR2</accession>
<evidence type="ECO:0000259" key="8">
    <source>
        <dbReference type="Pfam" id="PF12704"/>
    </source>
</evidence>
<keyword evidence="10" id="KW-1185">Reference proteome</keyword>
<keyword evidence="4 6" id="KW-1133">Transmembrane helix</keyword>
<evidence type="ECO:0000259" key="7">
    <source>
        <dbReference type="Pfam" id="PF02687"/>
    </source>
</evidence>
<dbReference type="Pfam" id="PF12704">
    <property type="entry name" value="MacB_PCD"/>
    <property type="match status" value="1"/>
</dbReference>
<evidence type="ECO:0000256" key="6">
    <source>
        <dbReference type="SAM" id="Phobius"/>
    </source>
</evidence>
<evidence type="ECO:0000256" key="1">
    <source>
        <dbReference type="ARBA" id="ARBA00004651"/>
    </source>
</evidence>
<feature type="transmembrane region" description="Helical" evidence="6">
    <location>
        <begin position="21"/>
        <end position="45"/>
    </location>
</feature>
<keyword evidence="5 6" id="KW-0472">Membrane</keyword>